<feature type="region of interest" description="Disordered" evidence="1">
    <location>
        <begin position="126"/>
        <end position="149"/>
    </location>
</feature>
<dbReference type="PANTHER" id="PTHR21521">
    <property type="entry name" value="AMUN, ISOFORM A"/>
    <property type="match status" value="1"/>
</dbReference>
<keyword evidence="3" id="KW-1185">Reference proteome</keyword>
<feature type="compositionally biased region" description="Polar residues" evidence="1">
    <location>
        <begin position="494"/>
        <end position="503"/>
    </location>
</feature>
<dbReference type="eggNOG" id="ENOG502QZ2N">
    <property type="taxonomic scope" value="Eukaryota"/>
</dbReference>
<dbReference type="PANTHER" id="PTHR21521:SF0">
    <property type="entry name" value="AMUN, ISOFORM A"/>
    <property type="match status" value="1"/>
</dbReference>
<protein>
    <submittedName>
        <fullName evidence="2">Uncharacterized protein</fullName>
    </submittedName>
</protein>
<dbReference type="Proteomes" id="UP000266841">
    <property type="component" value="Unassembled WGS sequence"/>
</dbReference>
<feature type="compositionally biased region" description="Low complexity" evidence="1">
    <location>
        <begin position="139"/>
        <end position="149"/>
    </location>
</feature>
<proteinExistence type="predicted"/>
<evidence type="ECO:0000256" key="1">
    <source>
        <dbReference type="SAM" id="MobiDB-lite"/>
    </source>
</evidence>
<evidence type="ECO:0000313" key="3">
    <source>
        <dbReference type="Proteomes" id="UP000266841"/>
    </source>
</evidence>
<organism evidence="2 3">
    <name type="scientific">Thalassiosira oceanica</name>
    <name type="common">Marine diatom</name>
    <dbReference type="NCBI Taxonomy" id="159749"/>
    <lineage>
        <taxon>Eukaryota</taxon>
        <taxon>Sar</taxon>
        <taxon>Stramenopiles</taxon>
        <taxon>Ochrophyta</taxon>
        <taxon>Bacillariophyta</taxon>
        <taxon>Coscinodiscophyceae</taxon>
        <taxon>Thalassiosirophycidae</taxon>
        <taxon>Thalassiosirales</taxon>
        <taxon>Thalassiosiraceae</taxon>
        <taxon>Thalassiosira</taxon>
    </lineage>
</organism>
<name>K0TL09_THAOC</name>
<gene>
    <name evidence="2" type="ORF">THAOC_03383</name>
</gene>
<comment type="caution">
    <text evidence="2">The sequence shown here is derived from an EMBL/GenBank/DDBJ whole genome shotgun (WGS) entry which is preliminary data.</text>
</comment>
<accession>K0TL09</accession>
<reference evidence="2 3" key="1">
    <citation type="journal article" date="2012" name="Genome Biol.">
        <title>Genome and low-iron response of an oceanic diatom adapted to chronic iron limitation.</title>
        <authorList>
            <person name="Lommer M."/>
            <person name="Specht M."/>
            <person name="Roy A.S."/>
            <person name="Kraemer L."/>
            <person name="Andreson R."/>
            <person name="Gutowska M.A."/>
            <person name="Wolf J."/>
            <person name="Bergner S.V."/>
            <person name="Schilhabel M.B."/>
            <person name="Klostermeier U.C."/>
            <person name="Beiko R.G."/>
            <person name="Rosenstiel P."/>
            <person name="Hippler M."/>
            <person name="Laroche J."/>
        </authorList>
    </citation>
    <scope>NUCLEOTIDE SEQUENCE [LARGE SCALE GENOMIC DNA]</scope>
    <source>
        <strain evidence="2 3">CCMP1005</strain>
    </source>
</reference>
<feature type="non-terminal residue" evidence="2">
    <location>
        <position position="1"/>
    </location>
</feature>
<dbReference type="EMBL" id="AGNL01003261">
    <property type="protein sequence ID" value="EJK74911.1"/>
    <property type="molecule type" value="Genomic_DNA"/>
</dbReference>
<dbReference type="OrthoDB" id="8249012at2759"/>
<evidence type="ECO:0000313" key="2">
    <source>
        <dbReference type="EMBL" id="EJK74911.1"/>
    </source>
</evidence>
<dbReference type="AlphaFoldDB" id="K0TL09"/>
<feature type="region of interest" description="Disordered" evidence="1">
    <location>
        <begin position="484"/>
        <end position="521"/>
    </location>
</feature>
<sequence length="521" mass="56651">TQASNDSGLGARTDVLGEVKTLQPSKNSYDKGNCQTNRPVNLRATQAVRSYRRRAAGLDQKYAQEVVGDGTNGQVGPFETALGEFYTGNVLPVAVGAFSEVNEDASKLITRLARLTAKTDFGKSMSPLVSHSRKGGAHSQSCSPSSGVPSDIHTPYLSAPLATIYFSTMDHMERILRSRREQQHHMVTIFLIVHQFLFSSSNILSQAWAVRQGMRTTRHLHLATTNEDGSPPAIATMPTKKTYTRPGVEAAARLVSLGIGTGKDCIGHWDRAVVSYPTAVKAKGGPKLVKLDKQREGIAKRWASIAKGNRYLSKEQLLDVVIPWKFSMGKPRNALKPKLNSNSDEAVMHSTQRAFAVADELQPQGGGTEDREEFASSLNEVCQLCGVGPATASAVLSLYRPDSFAFMADEVIEVLYEGKRGYTIKIYRDINAKCANIARELNAAAEVNSWTPAKVGEALWSVAALAASGENETLARVFQDCGPGDKSKRVAGSLPNNEENNNAKLGMSRRGDNKSKRARRR</sequence>